<organism evidence="3 4">
    <name type="scientific">Armillaria ostoyae</name>
    <name type="common">Armillaria root rot fungus</name>
    <dbReference type="NCBI Taxonomy" id="47428"/>
    <lineage>
        <taxon>Eukaryota</taxon>
        <taxon>Fungi</taxon>
        <taxon>Dikarya</taxon>
        <taxon>Basidiomycota</taxon>
        <taxon>Agaricomycotina</taxon>
        <taxon>Agaricomycetes</taxon>
        <taxon>Agaricomycetidae</taxon>
        <taxon>Agaricales</taxon>
        <taxon>Marasmiineae</taxon>
        <taxon>Physalacriaceae</taxon>
        <taxon>Armillaria</taxon>
    </lineage>
</organism>
<evidence type="ECO:0000313" key="4">
    <source>
        <dbReference type="Proteomes" id="UP000219338"/>
    </source>
</evidence>
<accession>A0A284S3T2</accession>
<protein>
    <recommendedName>
        <fullName evidence="2">Fungal-type protein kinase domain-containing protein</fullName>
    </recommendedName>
</protein>
<feature type="region of interest" description="Disordered" evidence="1">
    <location>
        <begin position="414"/>
        <end position="490"/>
    </location>
</feature>
<name>A0A284S3T2_ARMOS</name>
<gene>
    <name evidence="3" type="ORF">ARMOST_19173</name>
</gene>
<feature type="domain" description="Fungal-type protein kinase" evidence="2">
    <location>
        <begin position="39"/>
        <end position="289"/>
    </location>
</feature>
<dbReference type="InterPro" id="IPR040976">
    <property type="entry name" value="Pkinase_fungal"/>
</dbReference>
<feature type="compositionally biased region" description="Polar residues" evidence="1">
    <location>
        <begin position="429"/>
        <end position="461"/>
    </location>
</feature>
<proteinExistence type="predicted"/>
<sequence length="490" mass="54821">MTEELSEPGKMTEDASDVSSTPPTPKRPATETVRPDIPQEATRGHRFLVSRPITLPRSLVSRPIKGYWAVDVQSSKVVFLKDCWRSTVPGVVKEGNTLALLREKGATTGIPTVVCHGDVRSLNEIASSTATSSYIDSRWCQKYMVHAPNSCHISPRVHYRLITSEVGYTLEESIAGTKELIKGCQSVFDILCTVERKAGIIHYDVSSSSIILVANSQSTSFGEREALLVDWELSAPEGRDDIRKWRRTASIAFSCSVSLPPVVGRPDELPHYNHLLVHDVESPVYVALYCGLLHLPWNYSPEASSHWLHELFSFKAGKLWKMSYIRNTQATVDIWNLVFDDSAFDEWLRHAGGLVYQWYPPHRTLPDPRTLYNLFHHKVWIDPNLCRHDDRVYRKDISDVLECGTCPWTIGGAAGNGVTSDPLPDEQTVEASHSTSRRTVSPSLESDAAITTDTQDGTRQFGSKGARDMDVEAEDDLSKKRMKLVQRADS</sequence>
<evidence type="ECO:0000256" key="1">
    <source>
        <dbReference type="SAM" id="MobiDB-lite"/>
    </source>
</evidence>
<evidence type="ECO:0000313" key="3">
    <source>
        <dbReference type="EMBL" id="SJL15669.1"/>
    </source>
</evidence>
<dbReference type="OrthoDB" id="5592585at2759"/>
<dbReference type="AlphaFoldDB" id="A0A284S3T2"/>
<evidence type="ECO:0000259" key="2">
    <source>
        <dbReference type="Pfam" id="PF17667"/>
    </source>
</evidence>
<dbReference type="EMBL" id="FUEG01000030">
    <property type="protein sequence ID" value="SJL15669.1"/>
    <property type="molecule type" value="Genomic_DNA"/>
</dbReference>
<feature type="region of interest" description="Disordered" evidence="1">
    <location>
        <begin position="1"/>
        <end position="45"/>
    </location>
</feature>
<reference evidence="4" key="1">
    <citation type="journal article" date="2017" name="Nat. Ecol. Evol.">
        <title>Genome expansion and lineage-specific genetic innovations in the forest pathogenic fungi Armillaria.</title>
        <authorList>
            <person name="Sipos G."/>
            <person name="Prasanna A.N."/>
            <person name="Walter M.C."/>
            <person name="O'Connor E."/>
            <person name="Balint B."/>
            <person name="Krizsan K."/>
            <person name="Kiss B."/>
            <person name="Hess J."/>
            <person name="Varga T."/>
            <person name="Slot J."/>
            <person name="Riley R."/>
            <person name="Boka B."/>
            <person name="Rigling D."/>
            <person name="Barry K."/>
            <person name="Lee J."/>
            <person name="Mihaltcheva S."/>
            <person name="LaButti K."/>
            <person name="Lipzen A."/>
            <person name="Waldron R."/>
            <person name="Moloney N.M."/>
            <person name="Sperisen C."/>
            <person name="Kredics L."/>
            <person name="Vagvoelgyi C."/>
            <person name="Patrignani A."/>
            <person name="Fitzpatrick D."/>
            <person name="Nagy I."/>
            <person name="Doyle S."/>
            <person name="Anderson J.B."/>
            <person name="Grigoriev I.V."/>
            <person name="Gueldener U."/>
            <person name="Muensterkoetter M."/>
            <person name="Nagy L.G."/>
        </authorList>
    </citation>
    <scope>NUCLEOTIDE SEQUENCE [LARGE SCALE GENOMIC DNA]</scope>
    <source>
        <strain evidence="4">C18/9</strain>
    </source>
</reference>
<dbReference type="Pfam" id="PF17667">
    <property type="entry name" value="Pkinase_fungal"/>
    <property type="match status" value="1"/>
</dbReference>
<keyword evidence="4" id="KW-1185">Reference proteome</keyword>
<dbReference type="Proteomes" id="UP000219338">
    <property type="component" value="Unassembled WGS sequence"/>
</dbReference>